<protein>
    <submittedName>
        <fullName evidence="2">Uncharacterized protein</fullName>
    </submittedName>
</protein>
<gene>
    <name evidence="2" type="ORF">MDA_GLEAN10013905</name>
</gene>
<evidence type="ECO:0000313" key="2">
    <source>
        <dbReference type="EMBL" id="ELK36921.1"/>
    </source>
</evidence>
<name>L5MEW4_MYODS</name>
<feature type="compositionally biased region" description="Acidic residues" evidence="1">
    <location>
        <begin position="1"/>
        <end position="13"/>
    </location>
</feature>
<organism evidence="2 3">
    <name type="scientific">Myotis davidii</name>
    <name type="common">David's myotis</name>
    <dbReference type="NCBI Taxonomy" id="225400"/>
    <lineage>
        <taxon>Eukaryota</taxon>
        <taxon>Metazoa</taxon>
        <taxon>Chordata</taxon>
        <taxon>Craniata</taxon>
        <taxon>Vertebrata</taxon>
        <taxon>Euteleostomi</taxon>
        <taxon>Mammalia</taxon>
        <taxon>Eutheria</taxon>
        <taxon>Laurasiatheria</taxon>
        <taxon>Chiroptera</taxon>
        <taxon>Yangochiroptera</taxon>
        <taxon>Vespertilionidae</taxon>
        <taxon>Myotis</taxon>
    </lineage>
</organism>
<dbReference type="EMBL" id="KB100987">
    <property type="protein sequence ID" value="ELK36921.1"/>
    <property type="molecule type" value="Genomic_DNA"/>
</dbReference>
<feature type="compositionally biased region" description="Basic and acidic residues" evidence="1">
    <location>
        <begin position="45"/>
        <end position="55"/>
    </location>
</feature>
<keyword evidence="3" id="KW-1185">Reference proteome</keyword>
<sequence length="126" mass="14696">MQEDLLQVPEEESTEKPDNHVEAKPLCQHHELERHSLPGQETEALGEHSSRMLESDQIRRRFQARSLLERRKGRRLLVEKGFGGKKAAATKKPAAEKPSENKPPTEEKNPMRFFDQEFNREFDHLL</sequence>
<evidence type="ECO:0000256" key="1">
    <source>
        <dbReference type="SAM" id="MobiDB-lite"/>
    </source>
</evidence>
<feature type="region of interest" description="Disordered" evidence="1">
    <location>
        <begin position="1"/>
        <end position="55"/>
    </location>
</feature>
<dbReference type="Proteomes" id="UP000010556">
    <property type="component" value="Unassembled WGS sequence"/>
</dbReference>
<feature type="region of interest" description="Disordered" evidence="1">
    <location>
        <begin position="78"/>
        <end position="113"/>
    </location>
</feature>
<accession>L5MEW4</accession>
<dbReference type="AlphaFoldDB" id="L5MEW4"/>
<feature type="compositionally biased region" description="Basic and acidic residues" evidence="1">
    <location>
        <begin position="14"/>
        <end position="36"/>
    </location>
</feature>
<proteinExistence type="predicted"/>
<feature type="compositionally biased region" description="Basic and acidic residues" evidence="1">
    <location>
        <begin position="93"/>
        <end position="113"/>
    </location>
</feature>
<reference evidence="3" key="1">
    <citation type="journal article" date="2013" name="Science">
        <title>Comparative analysis of bat genomes provides insight into the evolution of flight and immunity.</title>
        <authorList>
            <person name="Zhang G."/>
            <person name="Cowled C."/>
            <person name="Shi Z."/>
            <person name="Huang Z."/>
            <person name="Bishop-Lilly K.A."/>
            <person name="Fang X."/>
            <person name="Wynne J.W."/>
            <person name="Xiong Z."/>
            <person name="Baker M.L."/>
            <person name="Zhao W."/>
            <person name="Tachedjian M."/>
            <person name="Zhu Y."/>
            <person name="Zhou P."/>
            <person name="Jiang X."/>
            <person name="Ng J."/>
            <person name="Yang L."/>
            <person name="Wu L."/>
            <person name="Xiao J."/>
            <person name="Feng Y."/>
            <person name="Chen Y."/>
            <person name="Sun X."/>
            <person name="Zhang Y."/>
            <person name="Marsh G.A."/>
            <person name="Crameri G."/>
            <person name="Broder C.C."/>
            <person name="Frey K.G."/>
            <person name="Wang L.F."/>
            <person name="Wang J."/>
        </authorList>
    </citation>
    <scope>NUCLEOTIDE SEQUENCE [LARGE SCALE GENOMIC DNA]</scope>
</reference>
<evidence type="ECO:0000313" key="3">
    <source>
        <dbReference type="Proteomes" id="UP000010556"/>
    </source>
</evidence>